<name>A0ABD2CYU2_VESMC</name>
<evidence type="ECO:0000313" key="1">
    <source>
        <dbReference type="EMBL" id="KAL2750290.1"/>
    </source>
</evidence>
<evidence type="ECO:0000313" key="2">
    <source>
        <dbReference type="Proteomes" id="UP001607303"/>
    </source>
</evidence>
<protein>
    <submittedName>
        <fullName evidence="1">Uncharacterized protein</fullName>
    </submittedName>
</protein>
<dbReference type="Proteomes" id="UP001607303">
    <property type="component" value="Unassembled WGS sequence"/>
</dbReference>
<keyword evidence="2" id="KW-1185">Reference proteome</keyword>
<sequence>MDIGEGKFLFPCVLARELESGKLGLLTGLCEINSPGKVIPSVAFEPVIRKIRIYGYLDYNTCVYKLNSNLLPKNEDMNQTCKKVIIQYQIYLYSITMLQYINIRGFKRT</sequence>
<organism evidence="1 2">
    <name type="scientific">Vespula maculifrons</name>
    <name type="common">Eastern yellow jacket</name>
    <name type="synonym">Wasp</name>
    <dbReference type="NCBI Taxonomy" id="7453"/>
    <lineage>
        <taxon>Eukaryota</taxon>
        <taxon>Metazoa</taxon>
        <taxon>Ecdysozoa</taxon>
        <taxon>Arthropoda</taxon>
        <taxon>Hexapoda</taxon>
        <taxon>Insecta</taxon>
        <taxon>Pterygota</taxon>
        <taxon>Neoptera</taxon>
        <taxon>Endopterygota</taxon>
        <taxon>Hymenoptera</taxon>
        <taxon>Apocrita</taxon>
        <taxon>Aculeata</taxon>
        <taxon>Vespoidea</taxon>
        <taxon>Vespidae</taxon>
        <taxon>Vespinae</taxon>
        <taxon>Vespula</taxon>
    </lineage>
</organism>
<dbReference type="AlphaFoldDB" id="A0ABD2CYU2"/>
<comment type="caution">
    <text evidence="1">The sequence shown here is derived from an EMBL/GenBank/DDBJ whole genome shotgun (WGS) entry which is preliminary data.</text>
</comment>
<reference evidence="1 2" key="1">
    <citation type="journal article" date="2024" name="Ann. Entomol. Soc. Am.">
        <title>Genomic analyses of the southern and eastern yellowjacket wasps (Hymenoptera: Vespidae) reveal evolutionary signatures of social life.</title>
        <authorList>
            <person name="Catto M.A."/>
            <person name="Caine P.B."/>
            <person name="Orr S.E."/>
            <person name="Hunt B.G."/>
            <person name="Goodisman M.A.D."/>
        </authorList>
    </citation>
    <scope>NUCLEOTIDE SEQUENCE [LARGE SCALE GENOMIC DNA]</scope>
    <source>
        <strain evidence="1">232</strain>
        <tissue evidence="1">Head and thorax</tissue>
    </source>
</reference>
<gene>
    <name evidence="1" type="ORF">V1477_001494</name>
</gene>
<proteinExistence type="predicted"/>
<accession>A0ABD2CYU2</accession>
<dbReference type="EMBL" id="JAYRBN010000019">
    <property type="protein sequence ID" value="KAL2750290.1"/>
    <property type="molecule type" value="Genomic_DNA"/>
</dbReference>